<feature type="compositionally biased region" description="Low complexity" evidence="1">
    <location>
        <begin position="63"/>
        <end position="84"/>
    </location>
</feature>
<name>A0ABV5JN79_9ACTN</name>
<dbReference type="Proteomes" id="UP001589700">
    <property type="component" value="Unassembled WGS sequence"/>
</dbReference>
<keyword evidence="2" id="KW-1133">Transmembrane helix</keyword>
<proteinExistence type="predicted"/>
<protein>
    <recommendedName>
        <fullName evidence="5">DUF732 domain-containing protein</fullName>
    </recommendedName>
</protein>
<evidence type="ECO:0000256" key="1">
    <source>
        <dbReference type="SAM" id="MobiDB-lite"/>
    </source>
</evidence>
<feature type="compositionally biased region" description="Low complexity" evidence="1">
    <location>
        <begin position="174"/>
        <end position="193"/>
    </location>
</feature>
<feature type="compositionally biased region" description="Polar residues" evidence="1">
    <location>
        <begin position="232"/>
        <end position="246"/>
    </location>
</feature>
<organism evidence="3 4">
    <name type="scientific">Dietzia aerolata</name>
    <dbReference type="NCBI Taxonomy" id="595984"/>
    <lineage>
        <taxon>Bacteria</taxon>
        <taxon>Bacillati</taxon>
        <taxon>Actinomycetota</taxon>
        <taxon>Actinomycetes</taxon>
        <taxon>Mycobacteriales</taxon>
        <taxon>Dietziaceae</taxon>
        <taxon>Dietzia</taxon>
    </lineage>
</organism>
<feature type="compositionally biased region" description="Pro residues" evidence="1">
    <location>
        <begin position="85"/>
        <end position="122"/>
    </location>
</feature>
<sequence length="359" mass="36319">MLIAGFIALEVSSSWIPMIIIVLLVVVHVILSLSDTYLLEDPKNAPSRAIAGLKNLTGGTATGAGAAPGAAPASGPAPQAFAPPTQTPPQTPPSPQAPHSATPPGPHPAPPQAAPQAPPAPHQGPGVAQSSGSIPLGPGLSFDPPGPDRPSVIHGFGSYGGPKPDTAAPPTPSQPAADISSTSPSAPAEAAPTDSVAPPRPADNSPHRPDSADSDHRDDVPVPFSPPSQVSGTPSGNLATTISTTPMQPFNGRHGPELEDQMSACRNVGLVTAVFLAAATLTGCGSGSPFDSNQGGDTQCGDFREMTPDDQREVVVAYLEEKGNSNPAGYEITLTLESSKLFCNTVGTAEDPIRKIETG</sequence>
<keyword evidence="2" id="KW-0472">Membrane</keyword>
<feature type="transmembrane region" description="Helical" evidence="2">
    <location>
        <begin position="15"/>
        <end position="38"/>
    </location>
</feature>
<evidence type="ECO:0000313" key="4">
    <source>
        <dbReference type="Proteomes" id="UP001589700"/>
    </source>
</evidence>
<accession>A0ABV5JN79</accession>
<reference evidence="3 4" key="1">
    <citation type="submission" date="2024-09" db="EMBL/GenBank/DDBJ databases">
        <authorList>
            <person name="Sun Q."/>
            <person name="Mori K."/>
        </authorList>
    </citation>
    <scope>NUCLEOTIDE SEQUENCE [LARGE SCALE GENOMIC DNA]</scope>
    <source>
        <strain evidence="3 4">CCM 7659</strain>
    </source>
</reference>
<gene>
    <name evidence="3" type="ORF">ACFFVD_05160</name>
</gene>
<dbReference type="EMBL" id="JBHMDY010000004">
    <property type="protein sequence ID" value="MFB9259185.1"/>
    <property type="molecule type" value="Genomic_DNA"/>
</dbReference>
<dbReference type="RefSeq" id="WP_380023147.1">
    <property type="nucleotide sequence ID" value="NZ_JBHMDY010000004.1"/>
</dbReference>
<evidence type="ECO:0000256" key="2">
    <source>
        <dbReference type="SAM" id="Phobius"/>
    </source>
</evidence>
<comment type="caution">
    <text evidence="3">The sequence shown here is derived from an EMBL/GenBank/DDBJ whole genome shotgun (WGS) entry which is preliminary data.</text>
</comment>
<evidence type="ECO:0008006" key="5">
    <source>
        <dbReference type="Google" id="ProtNLM"/>
    </source>
</evidence>
<evidence type="ECO:0000313" key="3">
    <source>
        <dbReference type="EMBL" id="MFB9259185.1"/>
    </source>
</evidence>
<feature type="region of interest" description="Disordered" evidence="1">
    <location>
        <begin position="63"/>
        <end position="246"/>
    </location>
</feature>
<feature type="compositionally biased region" description="Basic and acidic residues" evidence="1">
    <location>
        <begin position="205"/>
        <end position="220"/>
    </location>
</feature>
<keyword evidence="4" id="KW-1185">Reference proteome</keyword>
<keyword evidence="2" id="KW-0812">Transmembrane</keyword>
<feature type="compositionally biased region" description="Low complexity" evidence="1">
    <location>
        <begin position="123"/>
        <end position="141"/>
    </location>
</feature>